<proteinExistence type="inferred from homology"/>
<evidence type="ECO:0000313" key="5">
    <source>
        <dbReference type="EMBL" id="AGN48276.1"/>
    </source>
</evidence>
<protein>
    <submittedName>
        <fullName evidence="5">Major capsid protein</fullName>
    </submittedName>
</protein>
<evidence type="ECO:0000256" key="2">
    <source>
        <dbReference type="ARBA" id="ARBA00022562"/>
    </source>
</evidence>
<sequence>MNPDNGIPHNSHHDRAAFPRSAAPFVASGELLGILRENCHAHLYEWISREGDCCYRHSFDILLGSYFNTLTLTNFLETGLSVACICVKFQELRYADRGIIQFVVANPMIARSDCEVPSRPSFTYISKRWSRTTLSSSLVICAPALGLLSGESLDGTEISEFSRLQALNQLARNLKLTLDSFERGTINHVLRILIRKAPPLPLLRPMMAALECEREMSTVARANIISSMKAALCEDLFFIDKERGHETPDFARKLLALINCTLPSVTDARVTHIGPDGRLIEGVIVTTEAVKGLIAARLGIETARANVPAMYSEMVLSGNSLVTALLLGKTIRNFDEAAANLLSFLDGEKNLADFPEIPSNNADQVPTMSVKMSLLNVGDHLVSIEALERVYTRTGVPYPLCESVDLTFFFPLGLFKPAIDRYSTSEIAPAVGAPDYRQFPPTEMYFFNKDGMMVKLTFEDSLPTVAHPIAHGMLEALAELCQEPWVSNRRPAPMGFTIQRIGLNPPRLLMIEFLEAAARTAPAPYPDATLINRKNPDQFSSHTNPFLPLEVHPFYDVYRVAQDLTIPCDEPLFFPAEPITLAASRRLCNGDIPLPLSSVDFRLARGYCIAAGRHRLHPSTDAAIETTLSDVNYPLAFYVIEACIHGDELIFMESQRLVAQCINSYWHTSRGLAFINSYPMVTYIYHNMTGMIDRDCHSRYADVMGLLHALRETIRNYTLPAEPILLRSHEELNNLMTDPALFPPMIYDCDSILRARTACATRGVTISTFGERAPTVSVREYPAQVDFTVLSNTLNHGPAYTAGGRHEGGTHHDSEWTVLSKLFYYVFLPAVSRGRCCSAGVEFEMIYDLINTTRLPDTVDEMDNQAGAVDRGPLADENLAPESFNTLLANGSINLVDNEALVAFIAAARRRQAVHTIPLRVNYLPDPGFETIDSPRNFLVDGVLYNGIIMMNYAQYDATAIPSRYFYALPVNGFFMNRTIIEASHRANVNLTNVPEDLPLVPTFLGSEVYRSIRAPSYLFASRASNYASNSVVAYSLLAGYFKTSPVALVHQLKLNLHPGFALTVARQDRFAADQILFARRASESYYLGSPVVTNRPENDSLVIEISQPRGHIDMGLGFTASRVPAKINTVVTDMGNHCQNLFNARYPGQFRHAEVADFIASEITDNDSTALPRAQPPILLSYEKAPIPPCIERGQLATCEFLLTPVTADLAYFYTSANPRGRSSCIACTNCEDPCASETEKAMYDHSTPDAAHPSRATNNAWASQKYSVGDKMHNARRGFITASDFYSPLSKFMTPSRAEDKSRCLARLMRDSSAAISSVTGDTEYQFVAPPGANELVTDPCAMFQEAFPPLCSSDKVLFATYEGPNRASGSGARENHFAQYLIHDKSPIANALKTPCNTRR</sequence>
<evidence type="ECO:0000256" key="3">
    <source>
        <dbReference type="ARBA" id="ARBA00022680"/>
    </source>
</evidence>
<dbReference type="InterPro" id="IPR000912">
    <property type="entry name" value="Herpes_MCP"/>
</dbReference>
<dbReference type="GO" id="GO:0005198">
    <property type="term" value="F:structural molecule activity"/>
    <property type="evidence" value="ECO:0007669"/>
    <property type="project" value="InterPro"/>
</dbReference>
<organismHost>
    <name type="scientific">Gallus gallus</name>
    <name type="common">Chicken</name>
    <dbReference type="NCBI Taxonomy" id="9031"/>
</organismHost>
<dbReference type="Pfam" id="PF03122">
    <property type="entry name" value="Herpes_MCP"/>
    <property type="match status" value="1"/>
</dbReference>
<keyword evidence="1" id="KW-0167">Capsid protein</keyword>
<dbReference type="HAMAP" id="MF_04016">
    <property type="entry name" value="HSV_MCP"/>
    <property type="match status" value="1"/>
</dbReference>
<dbReference type="PRINTS" id="PR00235">
    <property type="entry name" value="HSVCAPSIDMCP"/>
</dbReference>
<keyword evidence="2" id="KW-1048">Host nucleus</keyword>
<evidence type="ECO:0000256" key="4">
    <source>
        <dbReference type="ARBA" id="ARBA00022844"/>
    </source>
</evidence>
<dbReference type="GO" id="GO:0039622">
    <property type="term" value="C:T=16 icosahedral viral capsid"/>
    <property type="evidence" value="ECO:0007669"/>
    <property type="project" value="UniProtKB-KW"/>
</dbReference>
<dbReference type="SUPFAM" id="SSF103417">
    <property type="entry name" value="Major capsid protein VP5"/>
    <property type="match status" value="1"/>
</dbReference>
<keyword evidence="4" id="KW-0946">Virion</keyword>
<organism evidence="5 6">
    <name type="scientific">Infectious laryngotracheitis virus</name>
    <name type="common">ILTV</name>
    <name type="synonym">Gallid herpesvirus 1</name>
    <dbReference type="NCBI Taxonomy" id="10386"/>
    <lineage>
        <taxon>Viruses</taxon>
        <taxon>Duplodnaviria</taxon>
        <taxon>Heunggongvirae</taxon>
        <taxon>Peploviricota</taxon>
        <taxon>Herviviricetes</taxon>
        <taxon>Herpesvirales</taxon>
        <taxon>Orthoherpesviridae</taxon>
        <taxon>Alphaherpesvirinae</taxon>
        <taxon>Iltovirus</taxon>
        <taxon>Iltovirus gallidalpha1</taxon>
    </lineage>
</organism>
<reference evidence="6" key="1">
    <citation type="submission" date="2012-08" db="EMBL/GenBank/DDBJ databases">
        <authorList>
            <person name="Xu Y.-L."/>
            <person name="He P."/>
            <person name="Zhang L."/>
            <person name="Dong S.-L."/>
            <person name="Li F."/>
        </authorList>
    </citation>
    <scope>NUCLEOTIDE SEQUENCE [LARGE SCALE GENOMIC DNA]</scope>
</reference>
<accession>A0A0K0K5U3</accession>
<evidence type="ECO:0000256" key="1">
    <source>
        <dbReference type="ARBA" id="ARBA00022561"/>
    </source>
</evidence>
<dbReference type="EMBL" id="JX458823">
    <property type="protein sequence ID" value="AGN48276.1"/>
    <property type="molecule type" value="Genomic_DNA"/>
</dbReference>
<evidence type="ECO:0000313" key="6">
    <source>
        <dbReference type="Proteomes" id="UP000165693"/>
    </source>
</evidence>
<dbReference type="InterPro" id="IPR023233">
    <property type="entry name" value="Herpes_MCP_upper_sf"/>
</dbReference>
<dbReference type="Proteomes" id="UP000165693">
    <property type="component" value="Genome"/>
</dbReference>
<gene>
    <name evidence="5" type="primary">UL19</name>
    <name evidence="5" type="ORF">ILTVWG_ORF44</name>
</gene>
<name>A0A0K0K5U3_ILTV</name>
<keyword evidence="3" id="KW-1147">T=16 icosahedral capsid protein</keyword>